<dbReference type="Pfam" id="PF02800">
    <property type="entry name" value="Gp_dh_C"/>
    <property type="match status" value="1"/>
</dbReference>
<name>A0A0S2TFM0_9GAMM</name>
<reference evidence="3" key="1">
    <citation type="submission" date="2015-10" db="EMBL/GenBank/DDBJ databases">
        <title>Description of Candidatus Tenderia electrophaga gen. nov, sp. nov., an Uncultivated Electroautotroph from a Biocathode Enrichment.</title>
        <authorList>
            <person name="Eddie B.J."/>
            <person name="Malanoski A.P."/>
            <person name="Wang Z."/>
            <person name="Hall R.J."/>
            <person name="Oh S.D."/>
            <person name="Heiner C."/>
            <person name="Lin B."/>
            <person name="Strycharz-Glaven S.M."/>
        </authorList>
    </citation>
    <scope>NUCLEOTIDE SEQUENCE [LARGE SCALE GENOMIC DNA]</scope>
    <source>
        <strain evidence="3">NRL1</strain>
    </source>
</reference>
<dbReference type="STRING" id="1748243.Tel_12810"/>
<evidence type="ECO:0000256" key="1">
    <source>
        <dbReference type="ARBA" id="ARBA00023002"/>
    </source>
</evidence>
<evidence type="ECO:0000259" key="2">
    <source>
        <dbReference type="Pfam" id="PF02800"/>
    </source>
</evidence>
<protein>
    <recommendedName>
        <fullName evidence="2">Glyceraldehyde 3-phosphate dehydrogenase catalytic domain-containing protein</fullName>
    </recommendedName>
</protein>
<dbReference type="SUPFAM" id="SSF55347">
    <property type="entry name" value="Glyceraldehyde-3-phosphate dehydrogenase-like, C-terminal domain"/>
    <property type="match status" value="1"/>
</dbReference>
<evidence type="ECO:0000313" key="3">
    <source>
        <dbReference type="EMBL" id="ALP53945.1"/>
    </source>
</evidence>
<keyword evidence="1" id="KW-0560">Oxidoreductase</keyword>
<dbReference type="GO" id="GO:0016620">
    <property type="term" value="F:oxidoreductase activity, acting on the aldehyde or oxo group of donors, NAD or NADP as acceptor"/>
    <property type="evidence" value="ECO:0007669"/>
    <property type="project" value="InterPro"/>
</dbReference>
<dbReference type="Gene3D" id="3.30.360.10">
    <property type="entry name" value="Dihydrodipicolinate Reductase, domain 2"/>
    <property type="match status" value="1"/>
</dbReference>
<dbReference type="PANTHER" id="PTHR43148">
    <property type="entry name" value="GLYCERALDEHYDE-3-PHOSPHATE DEHYDROGENASE 2"/>
    <property type="match status" value="1"/>
</dbReference>
<dbReference type="PRINTS" id="PR00078">
    <property type="entry name" value="G3PDHDRGNASE"/>
</dbReference>
<accession>A0A0S2TFM0</accession>
<sequence length="141" mass="15305">MTKVAINGLGRIGRATSTGAASATIDVLPNYRGKFDGLAIRAPVVVGSIADITFVTERSTSVEEVNDIFRAEAQGERYQGVLGVTEESIVSADIIMDPRASIVDLTRTRVVDGDLVKIMSWYDNEWGYASQMVKQAHTLLQ</sequence>
<dbReference type="InterPro" id="IPR020829">
    <property type="entry name" value="GlycerAld_3-P_DH_cat"/>
</dbReference>
<dbReference type="KEGG" id="tee:Tel_12810"/>
<dbReference type="InterPro" id="IPR020831">
    <property type="entry name" value="GlycerAld/Erythrose_P_DH"/>
</dbReference>
<dbReference type="EMBL" id="CP013099">
    <property type="protein sequence ID" value="ALP53945.1"/>
    <property type="molecule type" value="Genomic_DNA"/>
</dbReference>
<organism evidence="3 4">
    <name type="scientific">Candidatus Tenderia electrophaga</name>
    <dbReference type="NCBI Taxonomy" id="1748243"/>
    <lineage>
        <taxon>Bacteria</taxon>
        <taxon>Pseudomonadati</taxon>
        <taxon>Pseudomonadota</taxon>
        <taxon>Gammaproteobacteria</taxon>
        <taxon>Candidatus Tenderiales</taxon>
        <taxon>Candidatus Tenderiaceae</taxon>
        <taxon>Candidatus Tenderia</taxon>
    </lineage>
</organism>
<dbReference type="AlphaFoldDB" id="A0A0S2TFM0"/>
<dbReference type="Proteomes" id="UP000055136">
    <property type="component" value="Chromosome"/>
</dbReference>
<gene>
    <name evidence="3" type="ORF">Tel_12810</name>
</gene>
<keyword evidence="4" id="KW-1185">Reference proteome</keyword>
<feature type="domain" description="Glyceraldehyde 3-phosphate dehydrogenase catalytic" evidence="2">
    <location>
        <begin position="16"/>
        <end position="122"/>
    </location>
</feature>
<evidence type="ECO:0000313" key="4">
    <source>
        <dbReference type="Proteomes" id="UP000055136"/>
    </source>
</evidence>
<proteinExistence type="predicted"/>